<protein>
    <recommendedName>
        <fullName evidence="10">Prolipoprotein diacylglyceryl transferase</fullName>
    </recommendedName>
</protein>
<feature type="transmembrane region" description="Helical" evidence="7">
    <location>
        <begin position="291"/>
        <end position="308"/>
    </location>
</feature>
<keyword evidence="5 7" id="KW-1133">Transmembrane helix</keyword>
<dbReference type="Proteomes" id="UP000192277">
    <property type="component" value="Unassembled WGS sequence"/>
</dbReference>
<evidence type="ECO:0000256" key="7">
    <source>
        <dbReference type="SAM" id="Phobius"/>
    </source>
</evidence>
<dbReference type="InterPro" id="IPR001640">
    <property type="entry name" value="Lgt"/>
</dbReference>
<keyword evidence="3" id="KW-0808">Transferase</keyword>
<evidence type="ECO:0000313" key="8">
    <source>
        <dbReference type="EMBL" id="OQP39112.1"/>
    </source>
</evidence>
<evidence type="ECO:0000313" key="9">
    <source>
        <dbReference type="Proteomes" id="UP000192277"/>
    </source>
</evidence>
<keyword evidence="9" id="KW-1185">Reference proteome</keyword>
<feature type="transmembrane region" description="Helical" evidence="7">
    <location>
        <begin position="167"/>
        <end position="185"/>
    </location>
</feature>
<feature type="transmembrane region" description="Helical" evidence="7">
    <location>
        <begin position="353"/>
        <end position="370"/>
    </location>
</feature>
<proteinExistence type="inferred from homology"/>
<keyword evidence="2" id="KW-1003">Cell membrane</keyword>
<feature type="transmembrane region" description="Helical" evidence="7">
    <location>
        <begin position="315"/>
        <end position="333"/>
    </location>
</feature>
<evidence type="ECO:0000256" key="2">
    <source>
        <dbReference type="ARBA" id="ARBA00022475"/>
    </source>
</evidence>
<evidence type="ECO:0008006" key="10">
    <source>
        <dbReference type="Google" id="ProtNLM"/>
    </source>
</evidence>
<dbReference type="PANTHER" id="PTHR30589:SF0">
    <property type="entry name" value="PHOSPHATIDYLGLYCEROL--PROLIPOPROTEIN DIACYLGLYCERYL TRANSFERASE"/>
    <property type="match status" value="1"/>
</dbReference>
<comment type="caution">
    <text evidence="8">The sequence shown here is derived from an EMBL/GenBank/DDBJ whole genome shotgun (WGS) entry which is preliminary data.</text>
</comment>
<evidence type="ECO:0000256" key="4">
    <source>
        <dbReference type="ARBA" id="ARBA00022692"/>
    </source>
</evidence>
<gene>
    <name evidence="8" type="ORF">A4D02_17415</name>
</gene>
<dbReference type="PANTHER" id="PTHR30589">
    <property type="entry name" value="PROLIPOPROTEIN DIACYLGLYCERYL TRANSFERASE"/>
    <property type="match status" value="1"/>
</dbReference>
<feature type="transmembrane region" description="Helical" evidence="7">
    <location>
        <begin position="143"/>
        <end position="160"/>
    </location>
</feature>
<dbReference type="RefSeq" id="WP_014217123.1">
    <property type="nucleotide sequence ID" value="NZ_LWBO01000084.1"/>
</dbReference>
<sequence length="383" mass="43333">MFIFYSADFILNMYPDLQFLLEHIFKTHVPSFLGIFKTFGFFVALAFLTAAYLFKKELLRKKGLKLFQPELLPIDKAKKYLSKEEFAGGESPFEPIYPHQRIGEIIMLAAIGGLIGAKIFNALETWNEFVQDPLSSLFSGSGLTFYGGLIVASSLIFYYCRKHKINFIHFCDAIAPALMLAYSIGRLGCHFSGDGDWGIFNSAYISMPDSSLKVATSQEYNDVILNSANYFATNFGSTSSVPFTHIKAPIGLPDWLFAMNFNHNVNNEGIPIINCTGNYCHMLPVPVLPTSFYEAVICLVLFVLLWSFRSKMKYGLHLFGLYLVLNGLERFLIEKIKVNYHYDWGFIHPAQSEIISVILFLTGSLILLFYRNNKYILNQAAGT</sequence>
<evidence type="ECO:0000256" key="5">
    <source>
        <dbReference type="ARBA" id="ARBA00022989"/>
    </source>
</evidence>
<accession>A0ABX3NLP3</accession>
<dbReference type="Pfam" id="PF01790">
    <property type="entry name" value="LGT"/>
    <property type="match status" value="1"/>
</dbReference>
<dbReference type="EMBL" id="LWBO01000084">
    <property type="protein sequence ID" value="OQP39112.1"/>
    <property type="molecule type" value="Genomic_DNA"/>
</dbReference>
<reference evidence="8 9" key="1">
    <citation type="submission" date="2016-04" db="EMBL/GenBank/DDBJ databases">
        <authorList>
            <person name="Chen L."/>
            <person name="Zhuang W."/>
            <person name="Wang G."/>
        </authorList>
    </citation>
    <scope>NUCLEOTIDE SEQUENCE [LARGE SCALE GENOMIC DNA]</scope>
    <source>
        <strain evidence="9">GR20</strain>
    </source>
</reference>
<evidence type="ECO:0000256" key="6">
    <source>
        <dbReference type="ARBA" id="ARBA00023136"/>
    </source>
</evidence>
<name>A0ABX3NLP3_9BACT</name>
<organism evidence="8 9">
    <name type="scientific">Niastella koreensis</name>
    <dbReference type="NCBI Taxonomy" id="354356"/>
    <lineage>
        <taxon>Bacteria</taxon>
        <taxon>Pseudomonadati</taxon>
        <taxon>Bacteroidota</taxon>
        <taxon>Chitinophagia</taxon>
        <taxon>Chitinophagales</taxon>
        <taxon>Chitinophagaceae</taxon>
        <taxon>Niastella</taxon>
    </lineage>
</organism>
<feature type="transmembrane region" description="Helical" evidence="7">
    <location>
        <begin position="105"/>
        <end position="123"/>
    </location>
</feature>
<keyword evidence="6 7" id="KW-0472">Membrane</keyword>
<comment type="similarity">
    <text evidence="1">Belongs to the Lgt family.</text>
</comment>
<evidence type="ECO:0000256" key="3">
    <source>
        <dbReference type="ARBA" id="ARBA00022679"/>
    </source>
</evidence>
<keyword evidence="4 7" id="KW-0812">Transmembrane</keyword>
<feature type="transmembrane region" description="Helical" evidence="7">
    <location>
        <begin position="32"/>
        <end position="54"/>
    </location>
</feature>
<evidence type="ECO:0000256" key="1">
    <source>
        <dbReference type="ARBA" id="ARBA00007150"/>
    </source>
</evidence>